<keyword evidence="1" id="KW-1185">Reference proteome</keyword>
<sequence length="97" mass="11124">MTEQEEIETQKSEVKESAELTSIKEKLGHAHNYFGQWKMVRPGEAPQATSVFSNKSTLIIHIDQTLSIPQKMRKKRRLQTTGSSATQEKKELMYVCI</sequence>
<dbReference type="AlphaFoldDB" id="A0A7I4XWA0"/>
<proteinExistence type="predicted"/>
<name>A0A7I4XWA0_HAECO</name>
<protein>
    <submittedName>
        <fullName evidence="2">Ovule protein</fullName>
    </submittedName>
</protein>
<dbReference type="Proteomes" id="UP000025227">
    <property type="component" value="Unplaced"/>
</dbReference>
<organism evidence="1 2">
    <name type="scientific">Haemonchus contortus</name>
    <name type="common">Barber pole worm</name>
    <dbReference type="NCBI Taxonomy" id="6289"/>
    <lineage>
        <taxon>Eukaryota</taxon>
        <taxon>Metazoa</taxon>
        <taxon>Ecdysozoa</taxon>
        <taxon>Nematoda</taxon>
        <taxon>Chromadorea</taxon>
        <taxon>Rhabditida</taxon>
        <taxon>Rhabditina</taxon>
        <taxon>Rhabditomorpha</taxon>
        <taxon>Strongyloidea</taxon>
        <taxon>Trichostrongylidae</taxon>
        <taxon>Haemonchus</taxon>
    </lineage>
</organism>
<reference evidence="2" key="1">
    <citation type="submission" date="2020-12" db="UniProtKB">
        <authorList>
            <consortium name="WormBaseParasite"/>
        </authorList>
    </citation>
    <scope>IDENTIFICATION</scope>
    <source>
        <strain evidence="2">MHco3</strain>
    </source>
</reference>
<accession>A0A7I4XWA0</accession>
<dbReference type="WBParaSite" id="HCON_00011990-00001">
    <property type="protein sequence ID" value="HCON_00011990-00001"/>
    <property type="gene ID" value="HCON_00011990"/>
</dbReference>
<evidence type="ECO:0000313" key="2">
    <source>
        <dbReference type="WBParaSite" id="HCON_00011990-00001"/>
    </source>
</evidence>
<evidence type="ECO:0000313" key="1">
    <source>
        <dbReference type="Proteomes" id="UP000025227"/>
    </source>
</evidence>